<evidence type="ECO:0000313" key="1">
    <source>
        <dbReference type="EMBL" id="KYN38979.1"/>
    </source>
</evidence>
<dbReference type="AlphaFoldDB" id="A0A151JWT6"/>
<organism evidence="1 2">
    <name type="scientific">Trachymyrmex septentrionalis</name>
    <dbReference type="NCBI Taxonomy" id="34720"/>
    <lineage>
        <taxon>Eukaryota</taxon>
        <taxon>Metazoa</taxon>
        <taxon>Ecdysozoa</taxon>
        <taxon>Arthropoda</taxon>
        <taxon>Hexapoda</taxon>
        <taxon>Insecta</taxon>
        <taxon>Pterygota</taxon>
        <taxon>Neoptera</taxon>
        <taxon>Endopterygota</taxon>
        <taxon>Hymenoptera</taxon>
        <taxon>Apocrita</taxon>
        <taxon>Aculeata</taxon>
        <taxon>Formicoidea</taxon>
        <taxon>Formicidae</taxon>
        <taxon>Myrmicinae</taxon>
        <taxon>Trachymyrmex</taxon>
    </lineage>
</organism>
<protein>
    <submittedName>
        <fullName evidence="1">Uncharacterized protein</fullName>
    </submittedName>
</protein>
<evidence type="ECO:0000313" key="2">
    <source>
        <dbReference type="Proteomes" id="UP000078541"/>
    </source>
</evidence>
<reference evidence="1 2" key="1">
    <citation type="submission" date="2016-03" db="EMBL/GenBank/DDBJ databases">
        <title>Trachymyrmex septentrionalis WGS genome.</title>
        <authorList>
            <person name="Nygaard S."/>
            <person name="Hu H."/>
            <person name="Boomsma J."/>
            <person name="Zhang G."/>
        </authorList>
    </citation>
    <scope>NUCLEOTIDE SEQUENCE [LARGE SCALE GENOMIC DNA]</scope>
    <source>
        <strain evidence="1">Tsep2-gDNA-1</strain>
        <tissue evidence="1">Whole body</tissue>
    </source>
</reference>
<proteinExistence type="predicted"/>
<keyword evidence="2" id="KW-1185">Reference proteome</keyword>
<dbReference type="EMBL" id="KQ981627">
    <property type="protein sequence ID" value="KYN38979.1"/>
    <property type="molecule type" value="Genomic_DNA"/>
</dbReference>
<accession>A0A151JWT6</accession>
<name>A0A151JWT6_9HYME</name>
<dbReference type="Proteomes" id="UP000078541">
    <property type="component" value="Unassembled WGS sequence"/>
</dbReference>
<sequence length="108" mass="12620">MDNGSFMRSWFVFKVALVRKFTSIFQGYNVTNAQHLRAVNDSQIKVIGLSDLRIRTILNHFEELEHDKFTLIEGLVYKKDNYKSRFYVPDCMVIPTLKITNIGNDENT</sequence>
<gene>
    <name evidence="1" type="ORF">ALC56_06631</name>
</gene>